<keyword evidence="1" id="KW-1133">Transmembrane helix</keyword>
<dbReference type="Proteomes" id="UP001161247">
    <property type="component" value="Chromosome 2"/>
</dbReference>
<dbReference type="PANTHER" id="PTHR33237">
    <property type="entry name" value="F2P16.13 PROTEIN-RELATED"/>
    <property type="match status" value="1"/>
</dbReference>
<keyword evidence="1" id="KW-0812">Transmembrane</keyword>
<protein>
    <submittedName>
        <fullName evidence="2">OLC1v1032402C1</fullName>
    </submittedName>
</protein>
<evidence type="ECO:0000313" key="2">
    <source>
        <dbReference type="EMBL" id="CAI9096298.1"/>
    </source>
</evidence>
<proteinExistence type="predicted"/>
<keyword evidence="3" id="KW-1185">Reference proteome</keyword>
<reference evidence="2" key="1">
    <citation type="submission" date="2023-03" db="EMBL/GenBank/DDBJ databases">
        <authorList>
            <person name="Julca I."/>
        </authorList>
    </citation>
    <scope>NUCLEOTIDE SEQUENCE</scope>
</reference>
<keyword evidence="1" id="KW-0472">Membrane</keyword>
<name>A0AAV1CNU4_OLDCO</name>
<sequence>MVRPFPVDHLVQNFCSLPLAILGVFVSISVALAFCASHSKQYYLRKHSKNDTITTQHGQKIAAPSSLIVLSKRIIRSAGAGDKSNYKFSGGESKDDVHQQMIISGNPNSEEEFGEGGLWQKSILMGERCQPPQFSGVLFYDSFGNRISELPRSPRSLNHVQNHSS</sequence>
<dbReference type="PANTHER" id="PTHR33237:SF50">
    <property type="entry name" value="TRANSMEMBRANE PROTEIN"/>
    <property type="match status" value="1"/>
</dbReference>
<evidence type="ECO:0000256" key="1">
    <source>
        <dbReference type="SAM" id="Phobius"/>
    </source>
</evidence>
<accession>A0AAV1CNU4</accession>
<evidence type="ECO:0000313" key="3">
    <source>
        <dbReference type="Proteomes" id="UP001161247"/>
    </source>
</evidence>
<dbReference type="EMBL" id="OX459119">
    <property type="protein sequence ID" value="CAI9096298.1"/>
    <property type="molecule type" value="Genomic_DNA"/>
</dbReference>
<organism evidence="2 3">
    <name type="scientific">Oldenlandia corymbosa var. corymbosa</name>
    <dbReference type="NCBI Taxonomy" id="529605"/>
    <lineage>
        <taxon>Eukaryota</taxon>
        <taxon>Viridiplantae</taxon>
        <taxon>Streptophyta</taxon>
        <taxon>Embryophyta</taxon>
        <taxon>Tracheophyta</taxon>
        <taxon>Spermatophyta</taxon>
        <taxon>Magnoliopsida</taxon>
        <taxon>eudicotyledons</taxon>
        <taxon>Gunneridae</taxon>
        <taxon>Pentapetalae</taxon>
        <taxon>asterids</taxon>
        <taxon>lamiids</taxon>
        <taxon>Gentianales</taxon>
        <taxon>Rubiaceae</taxon>
        <taxon>Rubioideae</taxon>
        <taxon>Spermacoceae</taxon>
        <taxon>Hedyotis-Oldenlandia complex</taxon>
        <taxon>Oldenlandia</taxon>
    </lineage>
</organism>
<feature type="transmembrane region" description="Helical" evidence="1">
    <location>
        <begin position="16"/>
        <end position="36"/>
    </location>
</feature>
<gene>
    <name evidence="2" type="ORF">OLC1_LOCUS7086</name>
</gene>
<dbReference type="AlphaFoldDB" id="A0AAV1CNU4"/>